<dbReference type="EMBL" id="JANPWB010000003">
    <property type="protein sequence ID" value="KAJ1203241.1"/>
    <property type="molecule type" value="Genomic_DNA"/>
</dbReference>
<evidence type="ECO:0000313" key="3">
    <source>
        <dbReference type="Proteomes" id="UP001066276"/>
    </source>
</evidence>
<comment type="caution">
    <text evidence="2">The sequence shown here is derived from an EMBL/GenBank/DDBJ whole genome shotgun (WGS) entry which is preliminary data.</text>
</comment>
<reference evidence="2" key="1">
    <citation type="journal article" date="2022" name="bioRxiv">
        <title>Sequencing and chromosome-scale assembly of the giantPleurodeles waltlgenome.</title>
        <authorList>
            <person name="Brown T."/>
            <person name="Elewa A."/>
            <person name="Iarovenko S."/>
            <person name="Subramanian E."/>
            <person name="Araus A.J."/>
            <person name="Petzold A."/>
            <person name="Susuki M."/>
            <person name="Suzuki K.-i.T."/>
            <person name="Hayashi T."/>
            <person name="Toyoda A."/>
            <person name="Oliveira C."/>
            <person name="Osipova E."/>
            <person name="Leigh N.D."/>
            <person name="Simon A."/>
            <person name="Yun M.H."/>
        </authorList>
    </citation>
    <scope>NUCLEOTIDE SEQUENCE</scope>
    <source>
        <strain evidence="2">20211129_DDA</strain>
        <tissue evidence="2">Liver</tissue>
    </source>
</reference>
<protein>
    <submittedName>
        <fullName evidence="2">Uncharacterized protein</fullName>
    </submittedName>
</protein>
<feature type="compositionally biased region" description="Basic and acidic residues" evidence="1">
    <location>
        <begin position="58"/>
        <end position="75"/>
    </location>
</feature>
<dbReference type="AlphaFoldDB" id="A0AAV7VQY6"/>
<gene>
    <name evidence="2" type="ORF">NDU88_007033</name>
</gene>
<sequence>MKSRRSKTWRGRELATEPGTSEFSLCRPAPRTHLHGRPAVHDSSRSAALLPPGQLRTARQERGDFTPHVKTESSQKPKNYRV</sequence>
<accession>A0AAV7VQY6</accession>
<feature type="region of interest" description="Disordered" evidence="1">
    <location>
        <begin position="1"/>
        <end position="82"/>
    </location>
</feature>
<evidence type="ECO:0000313" key="2">
    <source>
        <dbReference type="EMBL" id="KAJ1203241.1"/>
    </source>
</evidence>
<name>A0AAV7VQY6_PLEWA</name>
<proteinExistence type="predicted"/>
<organism evidence="2 3">
    <name type="scientific">Pleurodeles waltl</name>
    <name type="common">Iberian ribbed newt</name>
    <dbReference type="NCBI Taxonomy" id="8319"/>
    <lineage>
        <taxon>Eukaryota</taxon>
        <taxon>Metazoa</taxon>
        <taxon>Chordata</taxon>
        <taxon>Craniata</taxon>
        <taxon>Vertebrata</taxon>
        <taxon>Euteleostomi</taxon>
        <taxon>Amphibia</taxon>
        <taxon>Batrachia</taxon>
        <taxon>Caudata</taxon>
        <taxon>Salamandroidea</taxon>
        <taxon>Salamandridae</taxon>
        <taxon>Pleurodelinae</taxon>
        <taxon>Pleurodeles</taxon>
    </lineage>
</organism>
<evidence type="ECO:0000256" key="1">
    <source>
        <dbReference type="SAM" id="MobiDB-lite"/>
    </source>
</evidence>
<dbReference type="Proteomes" id="UP001066276">
    <property type="component" value="Chromosome 2_1"/>
</dbReference>
<keyword evidence="3" id="KW-1185">Reference proteome</keyword>